<dbReference type="InterPro" id="IPR046956">
    <property type="entry name" value="RLP23-like"/>
</dbReference>
<keyword evidence="9" id="KW-0472">Membrane</keyword>
<reference evidence="15" key="2">
    <citation type="journal article" date="2014" name="Nature">
        <title>The genome of Eucalyptus grandis.</title>
        <authorList>
            <person name="Myburg A.A."/>
            <person name="Grattapaglia D."/>
            <person name="Tuskan G.A."/>
            <person name="Hellsten U."/>
            <person name="Hayes R.D."/>
            <person name="Grimwood J."/>
            <person name="Jenkins J."/>
            <person name="Lindquist E."/>
            <person name="Tice H."/>
            <person name="Bauer D."/>
            <person name="Goodstein D.M."/>
            <person name="Dubchak I."/>
            <person name="Poliakov A."/>
            <person name="Mizrachi E."/>
            <person name="Kullan A.R."/>
            <person name="Hussey S.G."/>
            <person name="Pinard D."/>
            <person name="van der Merwe K."/>
            <person name="Singh P."/>
            <person name="van Jaarsveld I."/>
            <person name="Silva-Junior O.B."/>
            <person name="Togawa R.C."/>
            <person name="Pappas M.R."/>
            <person name="Faria D.A."/>
            <person name="Sansaloni C.P."/>
            <person name="Petroli C.D."/>
            <person name="Yang X."/>
            <person name="Ranjan P."/>
            <person name="Tschaplinski T.J."/>
            <person name="Ye C.Y."/>
            <person name="Li T."/>
            <person name="Sterck L."/>
            <person name="Vanneste K."/>
            <person name="Murat F."/>
            <person name="Soler M."/>
            <person name="Clemente H.S."/>
            <person name="Saidi N."/>
            <person name="Cassan-Wang H."/>
            <person name="Dunand C."/>
            <person name="Hefer C.A."/>
            <person name="Bornberg-Bauer E."/>
            <person name="Kersting A.R."/>
            <person name="Vining K."/>
            <person name="Amarasinghe V."/>
            <person name="Ranik M."/>
            <person name="Naithani S."/>
            <person name="Elser J."/>
            <person name="Boyd A.E."/>
            <person name="Liston A."/>
            <person name="Spatafora J.W."/>
            <person name="Dharmwardhana P."/>
            <person name="Raja R."/>
            <person name="Sullivan C."/>
            <person name="Romanel E."/>
            <person name="Alves-Ferreira M."/>
            <person name="Kulheim C."/>
            <person name="Foley W."/>
            <person name="Carocha V."/>
            <person name="Paiva J."/>
            <person name="Kudrna D."/>
            <person name="Brommonschenkel S.H."/>
            <person name="Pasquali G."/>
            <person name="Byrne M."/>
            <person name="Rigault P."/>
            <person name="Tibbits J."/>
            <person name="Spokevicius A."/>
            <person name="Jones R.C."/>
            <person name="Steane D.A."/>
            <person name="Vaillancourt R.E."/>
            <person name="Potts B.M."/>
            <person name="Joubert F."/>
            <person name="Barry K."/>
            <person name="Pappas G.J."/>
            <person name="Strauss S.H."/>
            <person name="Jaiswal P."/>
            <person name="Grima-Pettenati J."/>
            <person name="Salse J."/>
            <person name="Van de Peer Y."/>
            <person name="Rokhsar D.S."/>
            <person name="Schmutz J."/>
        </authorList>
    </citation>
    <scope>NUCLEOTIDE SEQUENCE</scope>
    <source>
        <tissue evidence="15">Leaf extractions</tissue>
    </source>
</reference>
<dbReference type="AlphaFoldDB" id="A0A058ZVJ6"/>
<feature type="region of interest" description="Disordered" evidence="12">
    <location>
        <begin position="839"/>
        <end position="867"/>
    </location>
</feature>
<dbReference type="InParanoid" id="A0A058ZVJ6"/>
<keyword evidence="11" id="KW-0325">Glycoprotein</keyword>
<evidence type="ECO:0000256" key="11">
    <source>
        <dbReference type="ARBA" id="ARBA00023180"/>
    </source>
</evidence>
<keyword evidence="17" id="KW-1185">Reference proteome</keyword>
<feature type="non-terminal residue" evidence="16">
    <location>
        <position position="1"/>
    </location>
</feature>
<dbReference type="SUPFAM" id="SSF52058">
    <property type="entry name" value="L domain-like"/>
    <property type="match status" value="2"/>
</dbReference>
<dbReference type="PANTHER" id="PTHR48063">
    <property type="entry name" value="LRR RECEPTOR-LIKE KINASE"/>
    <property type="match status" value="1"/>
</dbReference>
<dbReference type="InterPro" id="IPR032675">
    <property type="entry name" value="LRR_dom_sf"/>
</dbReference>
<dbReference type="Pfam" id="PF23598">
    <property type="entry name" value="LRR_14"/>
    <property type="match status" value="1"/>
</dbReference>
<evidence type="ECO:0000256" key="8">
    <source>
        <dbReference type="ARBA" id="ARBA00022989"/>
    </source>
</evidence>
<feature type="domain" description="Disease resistance R13L4/SHOC-2-like LRR" evidence="14">
    <location>
        <begin position="97"/>
        <end position="254"/>
    </location>
</feature>
<reference evidence="15" key="3">
    <citation type="submission" date="2023-04" db="EMBL/GenBank/DDBJ databases">
        <title>WGS assembly of Eucalyptus grandis.</title>
        <authorList>
            <person name="Myburg A."/>
            <person name="Grattapaglia D."/>
            <person name="Tuskan G."/>
            <person name="Hellsten U."/>
            <person name="Hayes R."/>
            <person name="Grimwood J."/>
            <person name="Jenkins J."/>
            <person name="Lindquist E."/>
            <person name="Tice H."/>
            <person name="Bauer D."/>
            <person name="Goodstein D."/>
            <person name="Dubchak I."/>
            <person name="Poliakov A."/>
            <person name="Mizrachi E."/>
            <person name="Kullan A."/>
            <person name="Hussey S."/>
            <person name="Pinard D."/>
            <person name="Van D."/>
            <person name="Singh P."/>
            <person name="Van J."/>
            <person name="Silva-Junior O."/>
            <person name="Togawa R."/>
            <person name="Pappas M."/>
            <person name="Faria D."/>
            <person name="Sansaloni C."/>
            <person name="Petroli C."/>
            <person name="Yang X."/>
            <person name="Ranjan P."/>
            <person name="Tschaplinski T."/>
            <person name="Ye C."/>
            <person name="Li T."/>
            <person name="Sterck L."/>
            <person name="Vanneste K."/>
            <person name="Murat F."/>
            <person name="Soler M."/>
            <person name="Clemente H."/>
            <person name="Saidi N."/>
            <person name="Cassan-Wang H."/>
            <person name="Dunand C."/>
            <person name="Hefer C."/>
            <person name="Bornberg-Bauer E."/>
            <person name="Kersting A."/>
            <person name="Vining K."/>
            <person name="Amarasinghe V."/>
            <person name="Ranik M."/>
            <person name="Naithani S."/>
            <person name="Elser J."/>
            <person name="Boyd A."/>
            <person name="Liston A."/>
            <person name="Spatafora J."/>
            <person name="Dharmwardhana P."/>
            <person name="Raja R."/>
            <person name="Sullivan C."/>
            <person name="Romanel E."/>
            <person name="Alves-Ferreira M."/>
            <person name="Kulheim C."/>
            <person name="Foley W."/>
            <person name="Carocha V."/>
            <person name="Paiva J."/>
            <person name="Kudrna D."/>
            <person name="Brommonschenkel S."/>
            <person name="Pasquali G."/>
            <person name="Byrne M."/>
            <person name="Rigault P."/>
            <person name="Tibbits J."/>
            <person name="Spokevicius A."/>
            <person name="Jones R."/>
            <person name="Steane D."/>
            <person name="Vaillancourt R."/>
            <person name="Potts B."/>
            <person name="Joubert F."/>
            <person name="Barry K."/>
            <person name="Pappas G."/>
            <person name="Strauss S."/>
            <person name="Jaiswal P."/>
            <person name="Grima-Pettenati J."/>
            <person name="Salse J."/>
            <person name="Van D."/>
            <person name="Rokhsar D."/>
            <person name="Schmutz J."/>
        </authorList>
    </citation>
    <scope>NUCLEOTIDE SEQUENCE</scope>
    <source>
        <tissue evidence="15">Leaf extractions</tissue>
    </source>
</reference>
<dbReference type="InterPro" id="IPR055414">
    <property type="entry name" value="LRR_R13L4/SHOC2-like"/>
</dbReference>
<feature type="non-terminal residue" evidence="16">
    <location>
        <position position="884"/>
    </location>
</feature>
<reference evidence="15" key="4">
    <citation type="submission" date="2023-07" db="EMBL/GenBank/DDBJ databases">
        <authorList>
            <person name="Myburg A.A."/>
            <person name="Grattapaglia D."/>
            <person name="Tuskan G.A."/>
            <person name="Hellsten U."/>
            <person name="Hayes R.D."/>
            <person name="Grimwood J."/>
            <person name="Jenkins J."/>
            <person name="Lindquist E."/>
            <person name="Tice H."/>
            <person name="Bauer D."/>
            <person name="Goodstein D.M."/>
            <person name="Dubchak I."/>
            <person name="Poliakov A."/>
            <person name="Mizrachi E."/>
            <person name="Kullan A.R."/>
            <person name="Hussey S.G."/>
            <person name="Pinard D."/>
            <person name="Van D.M."/>
            <person name="Singh P."/>
            <person name="Van J.I."/>
            <person name="Silva-Junior O.B."/>
            <person name="Togawa R.C."/>
            <person name="Pappas M.R."/>
            <person name="Faria D.A."/>
            <person name="Sansaloni C.P."/>
            <person name="Petroli C.D."/>
            <person name="Yang X."/>
            <person name="Ranjan P."/>
            <person name="Tschaplinski T.J."/>
            <person name="Ye C.Y."/>
            <person name="Li T."/>
            <person name="Sterck L."/>
            <person name="Vanneste K."/>
            <person name="Murat F."/>
            <person name="Soler M."/>
            <person name="Clemente H.S."/>
            <person name="Saidi N."/>
            <person name="Cassan-Wang H."/>
            <person name="Dunand C."/>
            <person name="Hefer C.A."/>
            <person name="Bornberg-Bauer E."/>
            <person name="Kersting A.R."/>
            <person name="Vining K."/>
            <person name="Amarasinghe V."/>
            <person name="Ranik M."/>
            <person name="Naithani S."/>
            <person name="Elser J."/>
            <person name="Boyd A.E."/>
            <person name="Liston A."/>
            <person name="Spatafora J.W."/>
            <person name="Dharmwardhana P."/>
            <person name="Raja R."/>
            <person name="Sullivan C."/>
            <person name="Romanel E."/>
            <person name="Alves-Ferreira M."/>
            <person name="Kulheim C."/>
            <person name="Foley W."/>
            <person name="Carocha V."/>
            <person name="Paiva J."/>
            <person name="Kudrna D."/>
            <person name="Brommonschenkel S.H."/>
            <person name="Pasquali G."/>
            <person name="Byrne M."/>
            <person name="Rigault P."/>
            <person name="Tibbits J."/>
            <person name="Spokevicius A."/>
            <person name="Jones R.C."/>
            <person name="Steane D.A."/>
            <person name="Vaillancourt R.E."/>
            <person name="Potts B.M."/>
            <person name="Joubert F."/>
            <person name="Barry K."/>
            <person name="Pappas G.J."/>
            <person name="Strauss S.H."/>
            <person name="Jaiswal P."/>
            <person name="Grima-Pettenati J."/>
            <person name="Salse J."/>
            <person name="Van D.P."/>
            <person name="Rokhsar D.S."/>
            <person name="Schmutz J."/>
        </authorList>
    </citation>
    <scope>NUCLEOTIDE SEQUENCE</scope>
    <source>
        <tissue evidence="15">Leaf extractions</tissue>
    </source>
</reference>
<organism evidence="16">
    <name type="scientific">Eucalyptus grandis</name>
    <name type="common">Flooded gum</name>
    <dbReference type="NCBI Taxonomy" id="71139"/>
    <lineage>
        <taxon>Eukaryota</taxon>
        <taxon>Viridiplantae</taxon>
        <taxon>Streptophyta</taxon>
        <taxon>Embryophyta</taxon>
        <taxon>Tracheophyta</taxon>
        <taxon>Spermatophyta</taxon>
        <taxon>Magnoliopsida</taxon>
        <taxon>eudicotyledons</taxon>
        <taxon>Gunneridae</taxon>
        <taxon>Pentapetalae</taxon>
        <taxon>rosids</taxon>
        <taxon>malvids</taxon>
        <taxon>Myrtales</taxon>
        <taxon>Myrtaceae</taxon>
        <taxon>Myrtoideae</taxon>
        <taxon>Eucalypteae</taxon>
        <taxon>Eucalyptus</taxon>
    </lineage>
</organism>
<keyword evidence="4" id="KW-0433">Leucine-rich repeat</keyword>
<dbReference type="SMART" id="SM00369">
    <property type="entry name" value="LRR_TYP"/>
    <property type="match status" value="8"/>
</dbReference>
<evidence type="ECO:0000256" key="3">
    <source>
        <dbReference type="ARBA" id="ARBA00022475"/>
    </source>
</evidence>
<keyword evidence="5" id="KW-0812">Transmembrane</keyword>
<dbReference type="FunFam" id="3.80.10.10:FF:001347">
    <property type="entry name" value="LRR receptor-like serine/threonine-protein kinase GSO2"/>
    <property type="match status" value="1"/>
</dbReference>
<dbReference type="OMA" id="MEFMFMG"/>
<evidence type="ECO:0000259" key="14">
    <source>
        <dbReference type="Pfam" id="PF23598"/>
    </source>
</evidence>
<dbReference type="InterPro" id="IPR003591">
    <property type="entry name" value="Leu-rich_rpt_typical-subtyp"/>
</dbReference>
<dbReference type="GO" id="GO:0005886">
    <property type="term" value="C:plasma membrane"/>
    <property type="evidence" value="ECO:0007669"/>
    <property type="project" value="UniProtKB-SubCell"/>
</dbReference>
<keyword evidence="10" id="KW-0675">Receptor</keyword>
<evidence type="ECO:0000256" key="12">
    <source>
        <dbReference type="SAM" id="MobiDB-lite"/>
    </source>
</evidence>
<comment type="similarity">
    <text evidence="2">Belongs to the RLP family.</text>
</comment>
<dbReference type="Gramene" id="KCW45386">
    <property type="protein sequence ID" value="KCW45386"/>
    <property type="gene ID" value="EUGRSUZ_L00930"/>
</dbReference>
<evidence type="ECO:0000313" key="15">
    <source>
        <dbReference type="EMBL" id="KAK2632892.1"/>
    </source>
</evidence>
<evidence type="ECO:0000256" key="5">
    <source>
        <dbReference type="ARBA" id="ARBA00022692"/>
    </source>
</evidence>
<dbReference type="InterPro" id="IPR001611">
    <property type="entry name" value="Leu-rich_rpt"/>
</dbReference>
<evidence type="ECO:0000313" key="16">
    <source>
        <dbReference type="EMBL" id="KCW45386.1"/>
    </source>
</evidence>
<reference evidence="16" key="1">
    <citation type="submission" date="2013-07" db="EMBL/GenBank/DDBJ databases">
        <title>The genome of Eucalyptus grandis.</title>
        <authorList>
            <person name="Schmutz J."/>
            <person name="Hayes R."/>
            <person name="Myburg A."/>
            <person name="Tuskan G."/>
            <person name="Grattapaglia D."/>
            <person name="Rokhsar D.S."/>
        </authorList>
    </citation>
    <scope>NUCLEOTIDE SEQUENCE</scope>
    <source>
        <tissue evidence="16">Leaf extractions</tissue>
    </source>
</reference>
<dbReference type="Proteomes" id="UP000030711">
    <property type="component" value="Unassembled WGS sequence"/>
</dbReference>
<dbReference type="SMART" id="SM00365">
    <property type="entry name" value="LRR_SD22"/>
    <property type="match status" value="6"/>
</dbReference>
<feature type="domain" description="Leucine-rich repeat-containing N-terminal plant-type" evidence="13">
    <location>
        <begin position="22"/>
        <end position="57"/>
    </location>
</feature>
<accession>A0A058ZVJ6</accession>
<dbReference type="Pfam" id="PF13855">
    <property type="entry name" value="LRR_8"/>
    <property type="match status" value="1"/>
</dbReference>
<dbReference type="EMBL" id="KK198834">
    <property type="protein sequence ID" value="KCW45386.1"/>
    <property type="molecule type" value="Genomic_DNA"/>
</dbReference>
<sequence length="884" mass="98349">IQFNHSNASTNVSTNVSCIGVEREALLKFKHGLTDPSRRLSSWIGEECCKWEGVECNKKTGHVLKLDLRNPCIEEIDIDIFIPSDKCMLGGNIVPSLTKLKYLKYLDLSVNNFSTQRIPMFFASLQKLEYLNLSHASFNGDIPRQLSNLSKLQYLDLSTNSYTTSNNLAWVSKLSSLKYLHMSGVDLSKVKDWIGCINMLPSLQSLGLSNCNLQDISSSLQANFTSLRFLSIGANNLSSIPPWIYNCSKLEHIDLSRLYRIQGLFPTAIIENNQRLVFLDVSGNFLQGDFPKNLSSLCKLQSVQLNGNFLNGNISDILGDSLGCSQSKWKIFDVSRNNISGKLPNRFRDLKELEYLDLSLNLIFGSIPANLVELVSLRTFDLRNNKLSGTIPESIGQLLNLKHIFLDQNFLYGVVSELHFKNLKSLTRLDISSNKLILNMSSTWVPPFQIRKIDLSGCKVGPKFPKWLQTQENVTMLIMSNASISDDIPDWLYDIFSNIEVLDISSNMLRGRVPQDIGDKMPKLAALRLKGNNLTGGIPNSLCKLNWLYEINLSKNQLSGKLPRCLGASRRLYYLFFGENKLNGQIPKSLCRPQTLSILSLRRNGLTGEIPNCLSNMPIMMVLDLSDNELTGRLPPFGPQSVGLTIINLEKNHFVGGIPPQYCQLQLLQFLSLAQNNISGPIPNCFDGILSMVSADYFVHYIFLDGVYVMVNTKGTSQIYGITLQYFRSIDLSANMLDGQIPKEFTKLVGLQNLNLSQNKLSGYIPSNIGDLKNLESLDLSRNKLSGTIPPGISSMDFLSHLNLSFNRLSGPIPSGNHLDTVNDESVYRGNDRLCGAPLLNTCPGDEPPGSDGRDGDNSGGDKPKEGDLDICNWFYAGLGPGFT</sequence>
<gene>
    <name evidence="16" type="ORF">EUGRSUZ_L00930</name>
</gene>
<dbReference type="EMBL" id="MU848319">
    <property type="protein sequence ID" value="KAK2632892.1"/>
    <property type="molecule type" value="Genomic_DNA"/>
</dbReference>
<comment type="subcellular location">
    <subcellularLocation>
        <location evidence="1">Cell membrane</location>
        <topology evidence="1">Single-pass type I membrane protein</topology>
    </subcellularLocation>
</comment>
<dbReference type="InterPro" id="IPR013210">
    <property type="entry name" value="LRR_N_plant-typ"/>
</dbReference>
<dbReference type="Gene3D" id="3.80.10.10">
    <property type="entry name" value="Ribonuclease Inhibitor"/>
    <property type="match status" value="4"/>
</dbReference>
<evidence type="ECO:0000256" key="9">
    <source>
        <dbReference type="ARBA" id="ARBA00023136"/>
    </source>
</evidence>
<dbReference type="Pfam" id="PF00560">
    <property type="entry name" value="LRR_1"/>
    <property type="match status" value="6"/>
</dbReference>
<evidence type="ECO:0000256" key="7">
    <source>
        <dbReference type="ARBA" id="ARBA00022737"/>
    </source>
</evidence>
<dbReference type="FunFam" id="3.80.10.10:FF:000213">
    <property type="entry name" value="Tyrosine-sulfated glycopeptide receptor 1"/>
    <property type="match status" value="1"/>
</dbReference>
<evidence type="ECO:0000256" key="1">
    <source>
        <dbReference type="ARBA" id="ARBA00004251"/>
    </source>
</evidence>
<evidence type="ECO:0000256" key="6">
    <source>
        <dbReference type="ARBA" id="ARBA00022729"/>
    </source>
</evidence>
<dbReference type="Pfam" id="PF08263">
    <property type="entry name" value="LRRNT_2"/>
    <property type="match status" value="1"/>
</dbReference>
<evidence type="ECO:0000256" key="4">
    <source>
        <dbReference type="ARBA" id="ARBA00022614"/>
    </source>
</evidence>
<keyword evidence="3" id="KW-1003">Cell membrane</keyword>
<keyword evidence="8" id="KW-1133">Transmembrane helix</keyword>
<protein>
    <submittedName>
        <fullName evidence="16">Uncharacterized protein</fullName>
    </submittedName>
</protein>
<proteinExistence type="inferred from homology"/>
<feature type="compositionally biased region" description="Basic and acidic residues" evidence="12">
    <location>
        <begin position="852"/>
        <end position="867"/>
    </location>
</feature>
<dbReference type="PRINTS" id="PR00019">
    <property type="entry name" value="LEURICHRPT"/>
</dbReference>
<keyword evidence="7" id="KW-0677">Repeat</keyword>
<dbReference type="FunFam" id="3.80.10.10:FF:000383">
    <property type="entry name" value="Leucine-rich repeat receptor protein kinase EMS1"/>
    <property type="match status" value="1"/>
</dbReference>
<keyword evidence="6" id="KW-0732">Signal</keyword>
<evidence type="ECO:0000256" key="2">
    <source>
        <dbReference type="ARBA" id="ARBA00009592"/>
    </source>
</evidence>
<dbReference type="SUPFAM" id="SSF52047">
    <property type="entry name" value="RNI-like"/>
    <property type="match status" value="1"/>
</dbReference>
<evidence type="ECO:0000259" key="13">
    <source>
        <dbReference type="Pfam" id="PF08263"/>
    </source>
</evidence>
<dbReference type="PANTHER" id="PTHR48063:SF112">
    <property type="entry name" value="RECEPTOR LIKE PROTEIN 30-LIKE"/>
    <property type="match status" value="1"/>
</dbReference>
<evidence type="ECO:0000256" key="10">
    <source>
        <dbReference type="ARBA" id="ARBA00023170"/>
    </source>
</evidence>
<name>A0A058ZVJ6_EUCGR</name>
<dbReference type="FunFam" id="3.80.10.10:FF:000041">
    <property type="entry name" value="LRR receptor-like serine/threonine-protein kinase ERECTA"/>
    <property type="match status" value="2"/>
</dbReference>
<dbReference type="eggNOG" id="KOG0619">
    <property type="taxonomic scope" value="Eukaryota"/>
</dbReference>
<evidence type="ECO:0000313" key="17">
    <source>
        <dbReference type="Proteomes" id="UP000030711"/>
    </source>
</evidence>